<feature type="compositionally biased region" description="Polar residues" evidence="1">
    <location>
        <begin position="73"/>
        <end position="95"/>
    </location>
</feature>
<evidence type="ECO:0000256" key="1">
    <source>
        <dbReference type="SAM" id="MobiDB-lite"/>
    </source>
</evidence>
<dbReference type="OrthoDB" id="4897974at2759"/>
<dbReference type="EMBL" id="CDHN01000003">
    <property type="protein sequence ID" value="CEJ90897.1"/>
    <property type="molecule type" value="Genomic_DNA"/>
</dbReference>
<feature type="compositionally biased region" description="Polar residues" evidence="1">
    <location>
        <begin position="25"/>
        <end position="42"/>
    </location>
</feature>
<dbReference type="HOGENOM" id="CLU_2374261_0_0_1"/>
<reference evidence="2 3" key="1">
    <citation type="journal article" date="2015" name="Genome Announc.">
        <title>Draft Genome Sequence and Gene Annotation of the Entomopathogenic Fungus Verticillium hemipterigenum.</title>
        <authorList>
            <person name="Horn F."/>
            <person name="Habel A."/>
            <person name="Scharf D.H."/>
            <person name="Dworschak J."/>
            <person name="Brakhage A.A."/>
            <person name="Guthke R."/>
            <person name="Hertweck C."/>
            <person name="Linde J."/>
        </authorList>
    </citation>
    <scope>NUCLEOTIDE SEQUENCE [LARGE SCALE GENOMIC DNA]</scope>
</reference>
<feature type="region of interest" description="Disordered" evidence="1">
    <location>
        <begin position="22"/>
        <end position="53"/>
    </location>
</feature>
<name>A0A0A1TLG7_9HYPO</name>
<sequence length="95" mass="10245">MNFPQQGQQQDDLLGMFWAIRPTHNAMSSRPNNKKNTTNPQSLAPPANHAGSDHCFDLLAKELSVVPDREVPPTSTEVTQDTKSNTPMGASTAAG</sequence>
<accession>A0A0A1TLG7</accession>
<dbReference type="Proteomes" id="UP000039046">
    <property type="component" value="Unassembled WGS sequence"/>
</dbReference>
<gene>
    <name evidence="2" type="ORF">VHEMI06649</name>
</gene>
<evidence type="ECO:0000313" key="2">
    <source>
        <dbReference type="EMBL" id="CEJ90897.1"/>
    </source>
</evidence>
<protein>
    <submittedName>
        <fullName evidence="2">Uncharacterized protein</fullName>
    </submittedName>
</protein>
<dbReference type="AlphaFoldDB" id="A0A0A1TLG7"/>
<organism evidence="2 3">
    <name type="scientific">[Torrubiella] hemipterigena</name>
    <dbReference type="NCBI Taxonomy" id="1531966"/>
    <lineage>
        <taxon>Eukaryota</taxon>
        <taxon>Fungi</taxon>
        <taxon>Dikarya</taxon>
        <taxon>Ascomycota</taxon>
        <taxon>Pezizomycotina</taxon>
        <taxon>Sordariomycetes</taxon>
        <taxon>Hypocreomycetidae</taxon>
        <taxon>Hypocreales</taxon>
        <taxon>Clavicipitaceae</taxon>
        <taxon>Clavicipitaceae incertae sedis</taxon>
        <taxon>'Torrubiella' clade</taxon>
    </lineage>
</organism>
<keyword evidence="3" id="KW-1185">Reference proteome</keyword>
<feature type="region of interest" description="Disordered" evidence="1">
    <location>
        <begin position="66"/>
        <end position="95"/>
    </location>
</feature>
<proteinExistence type="predicted"/>
<evidence type="ECO:0000313" key="3">
    <source>
        <dbReference type="Proteomes" id="UP000039046"/>
    </source>
</evidence>